<feature type="signal peptide" evidence="2">
    <location>
        <begin position="1"/>
        <end position="24"/>
    </location>
</feature>
<evidence type="ECO:0000313" key="4">
    <source>
        <dbReference type="EMBL" id="BAZ93486.1"/>
    </source>
</evidence>
<gene>
    <name evidence="4" type="ORF">FOKN1_1086</name>
</gene>
<dbReference type="InterPro" id="IPR008258">
    <property type="entry name" value="Transglycosylase_SLT_dom_1"/>
</dbReference>
<evidence type="ECO:0000259" key="3">
    <source>
        <dbReference type="Pfam" id="PF01464"/>
    </source>
</evidence>
<dbReference type="EMBL" id="AP018052">
    <property type="protein sequence ID" value="BAZ93486.1"/>
    <property type="molecule type" value="Genomic_DNA"/>
</dbReference>
<dbReference type="PANTHER" id="PTHR37423">
    <property type="entry name" value="SOLUBLE LYTIC MUREIN TRANSGLYCOSYLASE-RELATED"/>
    <property type="match status" value="1"/>
</dbReference>
<comment type="similarity">
    <text evidence="1">Belongs to the transglycosylase Slt family.</text>
</comment>
<feature type="domain" description="Transglycosylase SLT" evidence="3">
    <location>
        <begin position="85"/>
        <end position="179"/>
    </location>
</feature>
<dbReference type="OrthoDB" id="92254at2"/>
<dbReference type="Pfam" id="PF01464">
    <property type="entry name" value="SLT"/>
    <property type="match status" value="1"/>
</dbReference>
<proteinExistence type="inferred from homology"/>
<evidence type="ECO:0000256" key="1">
    <source>
        <dbReference type="ARBA" id="ARBA00007734"/>
    </source>
</evidence>
<keyword evidence="2" id="KW-0732">Signal</keyword>
<evidence type="ECO:0000313" key="5">
    <source>
        <dbReference type="Proteomes" id="UP000218765"/>
    </source>
</evidence>
<protein>
    <submittedName>
        <fullName evidence="4">Soluble lytic murein transglycosylase</fullName>
    </submittedName>
</protein>
<dbReference type="PANTHER" id="PTHR37423:SF2">
    <property type="entry name" value="MEMBRANE-BOUND LYTIC MUREIN TRANSGLYCOSYLASE C"/>
    <property type="match status" value="1"/>
</dbReference>
<name>A0A1Z4VPC9_9GAMM</name>
<dbReference type="RefSeq" id="WP_096365470.1">
    <property type="nucleotide sequence ID" value="NZ_AP018052.1"/>
</dbReference>
<dbReference type="Proteomes" id="UP000218765">
    <property type="component" value="Chromosome"/>
</dbReference>
<dbReference type="Gene3D" id="1.10.530.10">
    <property type="match status" value="1"/>
</dbReference>
<dbReference type="CDD" id="cd00254">
    <property type="entry name" value="LT-like"/>
    <property type="match status" value="1"/>
</dbReference>
<accession>A0A1Z4VPC9</accession>
<dbReference type="SUPFAM" id="SSF53955">
    <property type="entry name" value="Lysozyme-like"/>
    <property type="match status" value="1"/>
</dbReference>
<evidence type="ECO:0000256" key="2">
    <source>
        <dbReference type="SAM" id="SignalP"/>
    </source>
</evidence>
<dbReference type="AlphaFoldDB" id="A0A1Z4VPC9"/>
<dbReference type="InterPro" id="IPR023346">
    <property type="entry name" value="Lysozyme-like_dom_sf"/>
</dbReference>
<sequence length="195" mass="22820">MKLRLQIPRLVLLLILAFSQTAQAATQARPDAEMRSHLARAIASAESFEDRFEAEVWLSDMSGRLQRRWRDVPPEERLDILRIAHQEATRAELPPELVLAVIQVESNFDRFAISHAGARGLMQVMPFWLEELGRPEDNLFQIRTNIRYGCAILKHYLERERGNLQRALARYNGSLGQTWYPDRVFRALNRHWFRN</sequence>
<organism evidence="4 5">
    <name type="scientific">Thiohalobacter thiocyanaticus</name>
    <dbReference type="NCBI Taxonomy" id="585455"/>
    <lineage>
        <taxon>Bacteria</taxon>
        <taxon>Pseudomonadati</taxon>
        <taxon>Pseudomonadota</taxon>
        <taxon>Gammaproteobacteria</taxon>
        <taxon>Thiohalobacterales</taxon>
        <taxon>Thiohalobacteraceae</taxon>
        <taxon>Thiohalobacter</taxon>
    </lineage>
</organism>
<keyword evidence="5" id="KW-1185">Reference proteome</keyword>
<feature type="chain" id="PRO_5011966930" evidence="2">
    <location>
        <begin position="25"/>
        <end position="195"/>
    </location>
</feature>
<dbReference type="KEGG" id="ttc:FOKN1_1086"/>
<reference evidence="4 5" key="1">
    <citation type="submission" date="2017-05" db="EMBL/GenBank/DDBJ databases">
        <title>Thiocyanate degradation by Thiohalobacter thiocyanaticus FOKN1.</title>
        <authorList>
            <person name="Oshiki M."/>
            <person name="Fukushima T."/>
            <person name="Kawano S."/>
            <person name="Nakagawa J."/>
        </authorList>
    </citation>
    <scope>NUCLEOTIDE SEQUENCE [LARGE SCALE GENOMIC DNA]</scope>
    <source>
        <strain evidence="4 5">FOKN1</strain>
    </source>
</reference>